<evidence type="ECO:0000256" key="4">
    <source>
        <dbReference type="ARBA" id="ARBA00022741"/>
    </source>
</evidence>
<dbReference type="InterPro" id="IPR018303">
    <property type="entry name" value="ATPase_P-typ_P_site"/>
</dbReference>
<keyword evidence="9 11" id="KW-0472">Membrane</keyword>
<keyword evidence="8 11" id="KW-1133">Transmembrane helix</keyword>
<dbReference type="InterPro" id="IPR036412">
    <property type="entry name" value="HAD-like_sf"/>
</dbReference>
<dbReference type="InterPro" id="IPR050510">
    <property type="entry name" value="Cation_transp_ATPase_P-type"/>
</dbReference>
<dbReference type="InterPro" id="IPR059000">
    <property type="entry name" value="ATPase_P-type_domA"/>
</dbReference>
<dbReference type="SFLD" id="SFLDG00002">
    <property type="entry name" value="C1.7:_P-type_atpase_like"/>
    <property type="match status" value="1"/>
</dbReference>
<dbReference type="PROSITE" id="PS00154">
    <property type="entry name" value="ATPASE_E1_E2"/>
    <property type="match status" value="1"/>
</dbReference>
<dbReference type="GO" id="GO:0005391">
    <property type="term" value="F:P-type sodium:potassium-exchanging transporter activity"/>
    <property type="evidence" value="ECO:0007669"/>
    <property type="project" value="TreeGrafter"/>
</dbReference>
<dbReference type="Pfam" id="PF00122">
    <property type="entry name" value="E1-E2_ATPase"/>
    <property type="match status" value="1"/>
</dbReference>
<reference evidence="13" key="2">
    <citation type="submission" date="2011-02" db="EMBL/GenBank/DDBJ databases">
        <authorList>
            <person name="MacLean D."/>
        </authorList>
    </citation>
    <scope>NUCLEOTIDE SEQUENCE</scope>
</reference>
<accession>F0W8L7</accession>
<name>F0W8L7_9STRA</name>
<dbReference type="SUPFAM" id="SSF81665">
    <property type="entry name" value="Calcium ATPase, transmembrane domain M"/>
    <property type="match status" value="1"/>
</dbReference>
<dbReference type="InterPro" id="IPR008250">
    <property type="entry name" value="ATPase_P-typ_transduc_dom_A_sf"/>
</dbReference>
<evidence type="ECO:0000256" key="6">
    <source>
        <dbReference type="ARBA" id="ARBA00022842"/>
    </source>
</evidence>
<keyword evidence="2" id="KW-0597">Phosphoprotein</keyword>
<dbReference type="SUPFAM" id="SSF81653">
    <property type="entry name" value="Calcium ATPase, transduction domain A"/>
    <property type="match status" value="1"/>
</dbReference>
<dbReference type="Gene3D" id="1.20.1110.10">
    <property type="entry name" value="Calcium-transporting ATPase, transmembrane domain"/>
    <property type="match status" value="1"/>
</dbReference>
<dbReference type="PANTHER" id="PTHR43294:SF20">
    <property type="entry name" value="P-TYPE ATPASE"/>
    <property type="match status" value="1"/>
</dbReference>
<dbReference type="Gene3D" id="3.40.1110.10">
    <property type="entry name" value="Calcium-transporting ATPase, cytoplasmic domain N"/>
    <property type="match status" value="1"/>
</dbReference>
<dbReference type="FunFam" id="2.70.150.10:FF:000160">
    <property type="entry name" value="Sarcoplasmic/endoplasmic reticulum calcium ATPase 1"/>
    <property type="match status" value="1"/>
</dbReference>
<dbReference type="Pfam" id="PF00689">
    <property type="entry name" value="Cation_ATPase_C"/>
    <property type="match status" value="1"/>
</dbReference>
<feature type="transmembrane region" description="Helical" evidence="11">
    <location>
        <begin position="359"/>
        <end position="380"/>
    </location>
</feature>
<sequence length="1155" mass="127149">MRLWKSTQKQPLTPNANYNHNSPRCATDYIALNADTIQSDTTVNDSKSSFGTLNWLQFKKNVQHDKSHPHLNSANPIPDIIIHELVESSASIGRNPWHQKKIDSIFYQLDSHRKHGLSTEKAANRLHTFGSNSIDTDGNTPIYILFLLQFYNLIIGLLLFASVAAISLQEYTEGIAVLFIVFLNASIATVQEYKAGNALDALAQLTSAQSIVIRDRNQLLMDSKEIVPGDIVELRVGDVVPADLRLVESQSLKVNEMNLTGEPTDVSKKAEDLVKKQVEEVSLSPGNMVFSSTTVTAGSGNGIVVATGMATRVGVIASLLKNTNSSARDQNKICKNPFHKFLARYRPKKTPLERNLHKLGILMGSIAIGVAILLFVVGFLRNTRDPSHPNRPVWLTMVMVAVSVAVSAVPEGLPVVTTLCLTSGTTEMIKENVLVRKLAAVETLGASSVICTDKTGTLTEGKMTAVKIWGDSREYEVTGKGFDPSNGAIFIRENDALVPAETVLLRSILVCCVLCSNTFIKQTESDGNTVWEPIGNSSEAPLIVAAAKHGIDREELLKTYPLVDEIPFNSTRKMMITIHGDIRFEGFENVHLPLNVDMIACVKGAPNYIIGKCSNYCTENGEIVDLNDGKRAEIAEMVDNLSSQALRVLAVAILPLAKLPYDQECETIDEKLSYIPNTCTFMGLIGCIDPERDGVEEAILKARMACVRTIMITGDYLATAIAIARNINLLQSEDEIPTEAIDCSQLRTQDDAYKSREELDTLIVDKVVFARARPEDKLEIVKSLKRQGLIAAMTGDGVNDAPALKEADIGVAMGISGTQVAKGASDMILTDDNFCSIVAAIEKGRNIYANIQKFVLFLLSTNIGEIVIIFVAIAVGMPVPLEPLQILVLNLLSDGMPAVALSLEKGNPDIMQERPRPKSQPLIHGRLWTLVLVNAALIAFGGVVIFTVGMYWNVGQLLVSSSMGEANLCRRWTGHSDGWKVVGNCQNTLPDGSLLFPEAYALPNTFENASAICKGGNFDCMRDGTARAQTMTFIGITFTEVIRAYSVRSFTEKLFVNMFSNRHLVIASALSVALTILMTNTPILMDRIFGFVHIGWFQWIFVVAIAINTTFWGEMVKWAFRRRDRKRAKWQQMERKVEQLYCEMENLRQKIVKEA</sequence>
<dbReference type="GO" id="GO:0016887">
    <property type="term" value="F:ATP hydrolysis activity"/>
    <property type="evidence" value="ECO:0007669"/>
    <property type="project" value="InterPro"/>
</dbReference>
<dbReference type="GO" id="GO:0036376">
    <property type="term" value="P:sodium ion export across plasma membrane"/>
    <property type="evidence" value="ECO:0007669"/>
    <property type="project" value="TreeGrafter"/>
</dbReference>
<dbReference type="Gene3D" id="2.70.150.10">
    <property type="entry name" value="Calcium-transporting ATPase, cytoplasmic transduction domain A"/>
    <property type="match status" value="1"/>
</dbReference>
<evidence type="ECO:0000259" key="12">
    <source>
        <dbReference type="SMART" id="SM00831"/>
    </source>
</evidence>
<dbReference type="InterPro" id="IPR023214">
    <property type="entry name" value="HAD_sf"/>
</dbReference>
<feature type="transmembrane region" description="Helical" evidence="11">
    <location>
        <begin position="142"/>
        <end position="168"/>
    </location>
</feature>
<dbReference type="GO" id="GO:1902600">
    <property type="term" value="P:proton transmembrane transport"/>
    <property type="evidence" value="ECO:0007669"/>
    <property type="project" value="TreeGrafter"/>
</dbReference>
<dbReference type="PRINTS" id="PR00119">
    <property type="entry name" value="CATATPASE"/>
</dbReference>
<dbReference type="SFLD" id="SFLDF00027">
    <property type="entry name" value="p-type_atpase"/>
    <property type="match status" value="1"/>
</dbReference>
<evidence type="ECO:0000256" key="9">
    <source>
        <dbReference type="ARBA" id="ARBA00023136"/>
    </source>
</evidence>
<dbReference type="GO" id="GO:0005886">
    <property type="term" value="C:plasma membrane"/>
    <property type="evidence" value="ECO:0007669"/>
    <property type="project" value="TreeGrafter"/>
</dbReference>
<dbReference type="InterPro" id="IPR001757">
    <property type="entry name" value="P_typ_ATPase"/>
</dbReference>
<feature type="transmembrane region" description="Helical" evidence="11">
    <location>
        <begin position="927"/>
        <end position="952"/>
    </location>
</feature>
<comment type="subcellular location">
    <subcellularLocation>
        <location evidence="1">Endomembrane system</location>
        <topology evidence="1">Multi-pass membrane protein</topology>
    </subcellularLocation>
</comment>
<protein>
    <submittedName>
        <fullName evidence="13">Calciumtransporting ATPase 1 putative</fullName>
    </submittedName>
</protein>
<feature type="region of interest" description="Disordered" evidence="10">
    <location>
        <begin position="1"/>
        <end position="20"/>
    </location>
</feature>
<dbReference type="SMART" id="SM00831">
    <property type="entry name" value="Cation_ATPase_N"/>
    <property type="match status" value="1"/>
</dbReference>
<dbReference type="InterPro" id="IPR023299">
    <property type="entry name" value="ATPase_P-typ_cyto_dom_N"/>
</dbReference>
<feature type="transmembrane region" description="Helical" evidence="11">
    <location>
        <begin position="392"/>
        <end position="409"/>
    </location>
</feature>
<feature type="transmembrane region" description="Helical" evidence="11">
    <location>
        <begin position="174"/>
        <end position="190"/>
    </location>
</feature>
<dbReference type="AlphaFoldDB" id="F0W8L7"/>
<keyword evidence="3 11" id="KW-0812">Transmembrane</keyword>
<keyword evidence="7" id="KW-1278">Translocase</keyword>
<evidence type="ECO:0000256" key="5">
    <source>
        <dbReference type="ARBA" id="ARBA00022840"/>
    </source>
</evidence>
<keyword evidence="5" id="KW-0067">ATP-binding</keyword>
<dbReference type="GO" id="GO:0006883">
    <property type="term" value="P:intracellular sodium ion homeostasis"/>
    <property type="evidence" value="ECO:0007669"/>
    <property type="project" value="TreeGrafter"/>
</dbReference>
<reference evidence="13" key="1">
    <citation type="journal article" date="2011" name="PLoS Biol.">
        <title>Gene gain and loss during evolution of obligate parasitism in the white rust pathogen of Arabidopsis thaliana.</title>
        <authorList>
            <person name="Kemen E."/>
            <person name="Gardiner A."/>
            <person name="Schultz-Larsen T."/>
            <person name="Kemen A.C."/>
            <person name="Balmuth A.L."/>
            <person name="Robert-Seilaniantz A."/>
            <person name="Bailey K."/>
            <person name="Holub E."/>
            <person name="Studholme D.J."/>
            <person name="Maclean D."/>
            <person name="Jones J.D."/>
        </authorList>
    </citation>
    <scope>NUCLEOTIDE SEQUENCE</scope>
</reference>
<organism evidence="13">
    <name type="scientific">Albugo laibachii Nc14</name>
    <dbReference type="NCBI Taxonomy" id="890382"/>
    <lineage>
        <taxon>Eukaryota</taxon>
        <taxon>Sar</taxon>
        <taxon>Stramenopiles</taxon>
        <taxon>Oomycota</taxon>
        <taxon>Peronosporomycetes</taxon>
        <taxon>Albuginales</taxon>
        <taxon>Albuginaceae</taxon>
        <taxon>Albugo</taxon>
    </lineage>
</organism>
<evidence type="ECO:0000256" key="11">
    <source>
        <dbReference type="SAM" id="Phobius"/>
    </source>
</evidence>
<evidence type="ECO:0000256" key="7">
    <source>
        <dbReference type="ARBA" id="ARBA00022967"/>
    </source>
</evidence>
<dbReference type="InterPro" id="IPR004014">
    <property type="entry name" value="ATPase_P-typ_cation-transptr_N"/>
</dbReference>
<dbReference type="GO" id="GO:1990573">
    <property type="term" value="P:potassium ion import across plasma membrane"/>
    <property type="evidence" value="ECO:0007669"/>
    <property type="project" value="TreeGrafter"/>
</dbReference>
<dbReference type="Pfam" id="PF13246">
    <property type="entry name" value="Cation_ATPase"/>
    <property type="match status" value="1"/>
</dbReference>
<evidence type="ECO:0000256" key="3">
    <source>
        <dbReference type="ARBA" id="ARBA00022692"/>
    </source>
</evidence>
<dbReference type="InterPro" id="IPR044492">
    <property type="entry name" value="P_typ_ATPase_HD_dom"/>
</dbReference>
<evidence type="ECO:0000256" key="2">
    <source>
        <dbReference type="ARBA" id="ARBA00022553"/>
    </source>
</evidence>
<proteinExistence type="predicted"/>
<dbReference type="InterPro" id="IPR023298">
    <property type="entry name" value="ATPase_P-typ_TM_dom_sf"/>
</dbReference>
<evidence type="ECO:0000313" key="13">
    <source>
        <dbReference type="EMBL" id="CCA17472.1"/>
    </source>
</evidence>
<feature type="transmembrane region" description="Helical" evidence="11">
    <location>
        <begin position="1064"/>
        <end position="1084"/>
    </location>
</feature>
<dbReference type="SFLD" id="SFLDS00003">
    <property type="entry name" value="Haloacid_Dehalogenase"/>
    <property type="match status" value="1"/>
</dbReference>
<dbReference type="Pfam" id="PF00690">
    <property type="entry name" value="Cation_ATPase_N"/>
    <property type="match status" value="1"/>
</dbReference>
<evidence type="ECO:0000256" key="8">
    <source>
        <dbReference type="ARBA" id="ARBA00022989"/>
    </source>
</evidence>
<dbReference type="GO" id="GO:0012505">
    <property type="term" value="C:endomembrane system"/>
    <property type="evidence" value="ECO:0007669"/>
    <property type="project" value="UniProtKB-SubCell"/>
</dbReference>
<feature type="transmembrane region" description="Helical" evidence="11">
    <location>
        <begin position="854"/>
        <end position="877"/>
    </location>
</feature>
<feature type="domain" description="Cation-transporting P-type ATPase N-terminal" evidence="12">
    <location>
        <begin position="96"/>
        <end position="170"/>
    </location>
</feature>
<dbReference type="Gene3D" id="3.40.50.1000">
    <property type="entry name" value="HAD superfamily/HAD-like"/>
    <property type="match status" value="1"/>
</dbReference>
<gene>
    <name evidence="13" type="primary">AlNc14C35G3143</name>
    <name evidence="13" type="ORF">ALNC14_036150</name>
</gene>
<evidence type="ECO:0000256" key="10">
    <source>
        <dbReference type="SAM" id="MobiDB-lite"/>
    </source>
</evidence>
<dbReference type="PANTHER" id="PTHR43294">
    <property type="entry name" value="SODIUM/POTASSIUM-TRANSPORTING ATPASE SUBUNIT ALPHA"/>
    <property type="match status" value="1"/>
</dbReference>
<feature type="transmembrane region" description="Helical" evidence="11">
    <location>
        <begin position="1096"/>
        <end position="1120"/>
    </location>
</feature>
<dbReference type="SUPFAM" id="SSF56784">
    <property type="entry name" value="HAD-like"/>
    <property type="match status" value="1"/>
</dbReference>
<dbReference type="HOGENOM" id="CLU_002360_3_3_1"/>
<evidence type="ECO:0000256" key="1">
    <source>
        <dbReference type="ARBA" id="ARBA00004127"/>
    </source>
</evidence>
<dbReference type="SUPFAM" id="SSF81660">
    <property type="entry name" value="Metal cation-transporting ATPase, ATP-binding domain N"/>
    <property type="match status" value="1"/>
</dbReference>
<keyword evidence="6" id="KW-0460">Magnesium</keyword>
<keyword evidence="4" id="KW-0547">Nucleotide-binding</keyword>
<dbReference type="InterPro" id="IPR006068">
    <property type="entry name" value="ATPase_P-typ_cation-transptr_C"/>
</dbReference>
<dbReference type="NCBIfam" id="TIGR01494">
    <property type="entry name" value="ATPase_P-type"/>
    <property type="match status" value="2"/>
</dbReference>
<dbReference type="GO" id="GO:0005524">
    <property type="term" value="F:ATP binding"/>
    <property type="evidence" value="ECO:0007669"/>
    <property type="project" value="UniProtKB-KW"/>
</dbReference>
<dbReference type="EMBL" id="FR824080">
    <property type="protein sequence ID" value="CCA17472.1"/>
    <property type="molecule type" value="Genomic_DNA"/>
</dbReference>
<dbReference type="GO" id="GO:0030007">
    <property type="term" value="P:intracellular potassium ion homeostasis"/>
    <property type="evidence" value="ECO:0007669"/>
    <property type="project" value="TreeGrafter"/>
</dbReference>